<dbReference type="InterPro" id="IPR016024">
    <property type="entry name" value="ARM-type_fold"/>
</dbReference>
<dbReference type="Proteomes" id="UP000039865">
    <property type="component" value="Unassembled WGS sequence"/>
</dbReference>
<feature type="region of interest" description="Disordered" evidence="1">
    <location>
        <begin position="1795"/>
        <end position="1818"/>
    </location>
</feature>
<feature type="region of interest" description="Disordered" evidence="1">
    <location>
        <begin position="23"/>
        <end position="61"/>
    </location>
</feature>
<keyword evidence="3" id="KW-1185">Reference proteome</keyword>
<dbReference type="InParanoid" id="A0A077ZWK8"/>
<feature type="compositionally biased region" description="Low complexity" evidence="1">
    <location>
        <begin position="1806"/>
        <end position="1818"/>
    </location>
</feature>
<dbReference type="EMBL" id="CCKQ01003145">
    <property type="protein sequence ID" value="CDW74254.1"/>
    <property type="molecule type" value="Genomic_DNA"/>
</dbReference>
<feature type="compositionally biased region" description="Basic and acidic residues" evidence="1">
    <location>
        <begin position="30"/>
        <end position="42"/>
    </location>
</feature>
<proteinExistence type="predicted"/>
<sequence length="2152" mass="249234">MSETKAFKLNLFLDCFNSIAEEQISQDSSSKAEFKQTKDKSIRKQSSSLSQSQPKPKKNHVSNVFSDIPLMLNALMDYIDENGLNDYGGSSSNKKQAQGAGNETDQTSRTVKENILKSIQIVFHDYQQPEDQDILIVLYKSIVRNIQTMRDDSTVKIVLNLVINELRAYDYRFEFFKCKGLQQMVNLIASQGQISDSSKSLIMKFIRKLLLRSDRASEIDQLTEGSKSIRGSDIRSIFQTITNDIAEYFTNPDYIFHDKAFDDQQQSPNTTSIDLITDQSQQKFRLSQGSVLKKFATEDEDSQMMYQRFSDSNRNSALNAYPPTKNLLEGLMLQQEFSANRPSSMSQRSSRVDQLNEYDRLSIQLREDKFIETLLDALQSSTDQDLPSLMEIYSLLIIYSLYNERDFERQGGYSKLQARLLKCQDIKDKKKSMTGSIDQFRVIDAIFEQLFQIICPQKLRIKTYNCLKLLLNLVEQCDNNLIQIQALTTLKIILEKELENCVIFYKASGYKYLENAITVISLIHKNSKLHILKQIIGIAQYVIYVLGDLDVLPMIEFASGFIQSEKVTLTNEIYEELSNFISTVVDDKSFRLRGKRTRDAVFQNENINCINIMGTVFMNGYSLLKQSIDILKTKDRQQMTFHDHFFFDQSIKLLIKIAEYQIKVQSKQSFDSYKIIIRDSDSKTVIDKLLESTDNLDTFIGKLLNLGLNDNLKYLKILNLISQLLIIQQPLYQNSDVQILRILDQINASSQSQFYQVFLTFLFSDKRNPFVKKLVENIELNNGLIQKLQDQLIAYLPKDNMAEKLLKDLHFLTLLCRYSGQNQETFDKNLDIFVFLKSLNLNHYDIDQQLLIMQFLLELQGRCPLYEYAIDKTELYIEANINQILSHQYVEFVNEMRSELKSLSNIFNNNLNDLSKSDSKQEGLQNIKRGAQLRGCNESITMFLVTLVQAKPKVQISIFQDLISLMNGQPTNRKIINEMESLEFFLKIFSISRENQKTSEHQAYSKTLSDFIYQLLLNIQLQDPGVLLNSLLDKSGLINSYHLQNVINALAEETPSQFIQIQTEDQQNLEDNIELFPDQVFDKMLVFNGWVQLGNTKPNQNLIFQVRDSKYFIKFIYEYNVHSLSSNDGSANMSSSDNSDYLIILMNDFYKRLPIDSRNDQAFFKVHEYNNFHIQISQKMGLINQIDNILIMINGVNITDLIQSKVKFDGSPLKLLLPQQQLNMTNLSAFDRLLIEQEVSVIYNQGLIDADPKSVKPTILLPESNYKPPRTSNIPQYQKVTKIKLNPGAQNKGWNLRLVIPLNYENLDVHLIEDKMSQMIYQEYTTIPGTLIFKVQPLKQYLCNEQALRAALNLIEVATDEKQLSQAFDFLSTLVIRNDRSIVQILHKINGFETLRDLILQQQSEKLNTKVTLQSLIDMSCNSYEVDMFLQKQPLNMQQHLRLNVKFDESRMEFLKVALRLLPQVKDSNMLLIVNSIYQLILKSDDNAKTFRNQIGVSTVLRLFQLVGSDTKFLVIYDTILQIYEHIVVCIKEDVFEDGIEDLRLIFDFFGHQNFKNQKICVLAMDSLSIIAIHIVAEDQINDKSLLQKVLKLDLQNKLFGLMKADNVEVKEYAIKFLSLILLRSAEFKKQYKGSLGFKYMTECLNQNAMTSRNLIKSIIEATADQFDNPNALYPSTSSIIHQLMNDSQIASKIVDMINMTLHKPKKSLIKHFELFQSIFSNVTYLESEQSSSIILKEVRSLIKESNQCDQDGNTNVVNLQREHFTEFLDYIFEFLNLMEYRLEQVNQSLIYSGENQNSATDDSNSKNNQSNEKQIQQSEQSQTLAYIKDQTDPDDFKQLLILARILKYFESNPKIQNKEYHTLFNIKQVNIISFHGMLQIIIELDQIIDDNVYVNLKLMQLINSFAFKNTMDIRKHMKNLQLFEIRDDLMIDIIRHCAHCKINEEPPKYESPKKQQSKFNLISTSNTSANYTTGQQTEHLLKLVSSFSFETVASKSKFRELKCIESIAYFMINSQLQTTRDQFRAIVKDQIMQYEENLAYIKQELSDLSTLVQFKEYGEGQMKSFVSLLSQRVQEDSYNRSEVKKVKQEAQLTRKLKLIDTKHAQRTKQEEMLKQLKDKQLEYLDGARQNLKQNKITQVISGALNYGIVIV</sequence>
<reference evidence="2 3" key="1">
    <citation type="submission" date="2014-06" db="EMBL/GenBank/DDBJ databases">
        <authorList>
            <person name="Swart Estienne"/>
        </authorList>
    </citation>
    <scope>NUCLEOTIDE SEQUENCE [LARGE SCALE GENOMIC DNA]</scope>
    <source>
        <strain evidence="2 3">130c</strain>
    </source>
</reference>
<evidence type="ECO:0000313" key="3">
    <source>
        <dbReference type="Proteomes" id="UP000039865"/>
    </source>
</evidence>
<evidence type="ECO:0000313" key="2">
    <source>
        <dbReference type="EMBL" id="CDW74254.1"/>
    </source>
</evidence>
<feature type="compositionally biased region" description="Low complexity" evidence="1">
    <location>
        <begin position="44"/>
        <end position="54"/>
    </location>
</feature>
<feature type="region of interest" description="Disordered" evidence="1">
    <location>
        <begin position="87"/>
        <end position="109"/>
    </location>
</feature>
<dbReference type="OMA" id="WFNISIC"/>
<evidence type="ECO:0000256" key="1">
    <source>
        <dbReference type="SAM" id="MobiDB-lite"/>
    </source>
</evidence>
<accession>A0A077ZWK8</accession>
<dbReference type="SUPFAM" id="SSF48371">
    <property type="entry name" value="ARM repeat"/>
    <property type="match status" value="1"/>
</dbReference>
<gene>
    <name evidence="2" type="primary">Contig4759.g5086</name>
    <name evidence="2" type="ORF">STYLEM_3248</name>
</gene>
<name>A0A077ZWK8_STYLE</name>
<protein>
    <submittedName>
        <fullName evidence="2">Uncharacterized protein</fullName>
    </submittedName>
</protein>
<feature type="compositionally biased region" description="Polar residues" evidence="1">
    <location>
        <begin position="88"/>
        <end position="109"/>
    </location>
</feature>
<organism evidence="2 3">
    <name type="scientific">Stylonychia lemnae</name>
    <name type="common">Ciliate</name>
    <dbReference type="NCBI Taxonomy" id="5949"/>
    <lineage>
        <taxon>Eukaryota</taxon>
        <taxon>Sar</taxon>
        <taxon>Alveolata</taxon>
        <taxon>Ciliophora</taxon>
        <taxon>Intramacronucleata</taxon>
        <taxon>Spirotrichea</taxon>
        <taxon>Stichotrichia</taxon>
        <taxon>Sporadotrichida</taxon>
        <taxon>Oxytrichidae</taxon>
        <taxon>Stylonychinae</taxon>
        <taxon>Stylonychia</taxon>
    </lineage>
</organism>
<dbReference type="OrthoDB" id="288765at2759"/>